<feature type="transmembrane region" description="Helical" evidence="1">
    <location>
        <begin position="48"/>
        <end position="73"/>
    </location>
</feature>
<protein>
    <recommendedName>
        <fullName evidence="4">DUF3810 domain-containing protein</fullName>
    </recommendedName>
</protein>
<keyword evidence="1" id="KW-1133">Transmembrane helix</keyword>
<organism evidence="2 3">
    <name type="scientific">Puia dinghuensis</name>
    <dbReference type="NCBI Taxonomy" id="1792502"/>
    <lineage>
        <taxon>Bacteria</taxon>
        <taxon>Pseudomonadati</taxon>
        <taxon>Bacteroidota</taxon>
        <taxon>Chitinophagia</taxon>
        <taxon>Chitinophagales</taxon>
        <taxon>Chitinophagaceae</taxon>
        <taxon>Puia</taxon>
    </lineage>
</organism>
<reference evidence="2" key="1">
    <citation type="journal article" date="2014" name="Int. J. Syst. Evol. Microbiol.">
        <title>Complete genome sequence of Corynebacterium casei LMG S-19264T (=DSM 44701T), isolated from a smear-ripened cheese.</title>
        <authorList>
            <consortium name="US DOE Joint Genome Institute (JGI-PGF)"/>
            <person name="Walter F."/>
            <person name="Albersmeier A."/>
            <person name="Kalinowski J."/>
            <person name="Ruckert C."/>
        </authorList>
    </citation>
    <scope>NUCLEOTIDE SEQUENCE</scope>
    <source>
        <strain evidence="2">CGMCC 1.15448</strain>
    </source>
</reference>
<evidence type="ECO:0000256" key="1">
    <source>
        <dbReference type="SAM" id="Phobius"/>
    </source>
</evidence>
<keyword evidence="3" id="KW-1185">Reference proteome</keyword>
<evidence type="ECO:0000313" key="2">
    <source>
        <dbReference type="EMBL" id="GGA89388.1"/>
    </source>
</evidence>
<keyword evidence="1" id="KW-0812">Transmembrane</keyword>
<feature type="transmembrane region" description="Helical" evidence="1">
    <location>
        <begin position="7"/>
        <end position="28"/>
    </location>
</feature>
<sequence length="360" mass="41897">MSVRHKITWIVLLLLAAVIKVLSFFPAAVEKYYSTGVYLLLSRLQRILFGWLPFSFGDLLYLAVIVWLFVALVRTIRTFIRREAGWAWFVSFARKTLFVCLWVYVLFNGLWGLNYDRKGLAYQLQLKVHPYSTDELKELTTRLVLKLNELDSIGRTDRPKLDRHRYLFAGAVAAYDSLSARDSRFSYPYSSIKPSLFSYIGLYIGYSGYYNPFTGEAQVNTCQLGFTQPYTTCHEMGHQLGYARENEANFAGYLSGHDCPDPGFRYSTYFDFWMYATGELYNRDSVFVKGLVKQLHPQVRQDFRDLRAFLRKYANPLESRVWQIYGGYLRANRQPKGIVTYTEVTAWLIAYAEKVGWDNI</sequence>
<gene>
    <name evidence="2" type="ORF">GCM10011511_10760</name>
</gene>
<dbReference type="Pfam" id="PF12725">
    <property type="entry name" value="DUF3810"/>
    <property type="match status" value="1"/>
</dbReference>
<reference evidence="2" key="2">
    <citation type="submission" date="2020-09" db="EMBL/GenBank/DDBJ databases">
        <authorList>
            <person name="Sun Q."/>
            <person name="Zhou Y."/>
        </authorList>
    </citation>
    <scope>NUCLEOTIDE SEQUENCE</scope>
    <source>
        <strain evidence="2">CGMCC 1.15448</strain>
    </source>
</reference>
<proteinExistence type="predicted"/>
<dbReference type="EMBL" id="BMJC01000001">
    <property type="protein sequence ID" value="GGA89388.1"/>
    <property type="molecule type" value="Genomic_DNA"/>
</dbReference>
<accession>A0A8J2XS44</accession>
<name>A0A8J2XS44_9BACT</name>
<dbReference type="Proteomes" id="UP000607559">
    <property type="component" value="Unassembled WGS sequence"/>
</dbReference>
<dbReference type="AlphaFoldDB" id="A0A8J2XS44"/>
<dbReference type="RefSeq" id="WP_188929300.1">
    <property type="nucleotide sequence ID" value="NZ_BMJC01000001.1"/>
</dbReference>
<keyword evidence="1" id="KW-0472">Membrane</keyword>
<dbReference type="InterPro" id="IPR024294">
    <property type="entry name" value="DUF3810"/>
</dbReference>
<evidence type="ECO:0000313" key="3">
    <source>
        <dbReference type="Proteomes" id="UP000607559"/>
    </source>
</evidence>
<evidence type="ECO:0008006" key="4">
    <source>
        <dbReference type="Google" id="ProtNLM"/>
    </source>
</evidence>
<feature type="transmembrane region" description="Helical" evidence="1">
    <location>
        <begin position="85"/>
        <end position="107"/>
    </location>
</feature>
<comment type="caution">
    <text evidence="2">The sequence shown here is derived from an EMBL/GenBank/DDBJ whole genome shotgun (WGS) entry which is preliminary data.</text>
</comment>